<accession>A0A1F7UP19</accession>
<feature type="region of interest" description="Disordered" evidence="1">
    <location>
        <begin position="40"/>
        <end position="63"/>
    </location>
</feature>
<gene>
    <name evidence="3" type="ORF">A2936_00510</name>
</gene>
<dbReference type="InterPro" id="IPR016181">
    <property type="entry name" value="Acyl_CoA_acyltransferase"/>
</dbReference>
<dbReference type="GO" id="GO:0016747">
    <property type="term" value="F:acyltransferase activity, transferring groups other than amino-acyl groups"/>
    <property type="evidence" value="ECO:0007669"/>
    <property type="project" value="InterPro"/>
</dbReference>
<sequence>MDEREHYPSNPDIEETRDGALQRFRIHTDSEGNLVDITLQNSSSERRGSSTGGAILGSHSPDDDFHITPFTPREFWPEAELGRIQQLSAETISALFPEDIKELNLNRARDEIARLDYASYRYFLRDFENMNTRRHELPPEAIEMTMERGFALAKERQFKETALWEFCIDIDQAIQLNRDFNRQKPSDRSSTDKAFLSLQNLYAKYPEQADNYWEVMGQNGQTIEPNLLLDGISKMDYRPDVSDHFKFESLHALNYLLAFSNYRSALLKKLDFDRADNFGQTGHWLELIRSIYYTSQDWAFSEDKVPAQIIPTLKNAVKQQKGSYLLNRRAGQLLEEFQGRGRERVGYAVAFEISPGQLAAYRPDGRLALLSPEQRAVAEQLIESRRTLDEQMRPPQELIDAAVKQGDDYVEWTPPPELQHQWREWRQQYQKFLDSIAALTPLDVRAFSMGIKSEATKDGDQSMQDIRDFEYLMTPVMRAQIEKDFGIQLATLSLPEQYYFLKFVKTRNMQNAGLVQLFAWRFGRDGLRTFLSLEHDQDMGDKILDLADKYDEADIKLIFQKYGEIVDASTHLREYLRDIFHKDIQYSEGAVEKIIERLLQRGRDLLIKYADSHVDSESITKELELYRADILLFADTFRTLRATGKLSEEQLWFRDITDTELTTKSFDELIDSDKAIMRQMFVENRERDGYPTKLIEATRQKFESYLDNPEGQFYLLTHNGEIVAFVRFAPDQSTKRVHVDSLNVRPQIRQSSLGSALLKATLDHYSADGYIIDGEAYTKNPMLKHYLSDFGFHQVGEPYTYPGTEELFVKLERLPEVKVETTSASSEKPPVSPRPKRAQTKRGASGKFFRPQ</sequence>
<evidence type="ECO:0000259" key="2">
    <source>
        <dbReference type="PROSITE" id="PS51186"/>
    </source>
</evidence>
<evidence type="ECO:0000313" key="3">
    <source>
        <dbReference type="EMBL" id="OGL80043.1"/>
    </source>
</evidence>
<dbReference type="CDD" id="cd04301">
    <property type="entry name" value="NAT_SF"/>
    <property type="match status" value="1"/>
</dbReference>
<evidence type="ECO:0000313" key="4">
    <source>
        <dbReference type="Proteomes" id="UP000176846"/>
    </source>
</evidence>
<feature type="domain" description="N-acetyltransferase" evidence="2">
    <location>
        <begin position="668"/>
        <end position="815"/>
    </location>
</feature>
<dbReference type="InterPro" id="IPR000182">
    <property type="entry name" value="GNAT_dom"/>
</dbReference>
<comment type="caution">
    <text evidence="3">The sequence shown here is derived from an EMBL/GenBank/DDBJ whole genome shotgun (WGS) entry which is preliminary data.</text>
</comment>
<feature type="region of interest" description="Disordered" evidence="1">
    <location>
        <begin position="819"/>
        <end position="852"/>
    </location>
</feature>
<dbReference type="SUPFAM" id="SSF55729">
    <property type="entry name" value="Acyl-CoA N-acyltransferases (Nat)"/>
    <property type="match status" value="1"/>
</dbReference>
<dbReference type="Pfam" id="PF00583">
    <property type="entry name" value="Acetyltransf_1"/>
    <property type="match status" value="1"/>
</dbReference>
<dbReference type="EMBL" id="MGEK01000040">
    <property type="protein sequence ID" value="OGL80043.1"/>
    <property type="molecule type" value="Genomic_DNA"/>
</dbReference>
<organism evidence="3 4">
    <name type="scientific">Candidatus Uhrbacteria bacterium RIFCSPLOWO2_01_FULL_47_25</name>
    <dbReference type="NCBI Taxonomy" id="1802402"/>
    <lineage>
        <taxon>Bacteria</taxon>
        <taxon>Candidatus Uhriibacteriota</taxon>
    </lineage>
</organism>
<dbReference type="Gene3D" id="3.40.630.30">
    <property type="match status" value="1"/>
</dbReference>
<name>A0A1F7UP19_9BACT</name>
<evidence type="ECO:0000256" key="1">
    <source>
        <dbReference type="SAM" id="MobiDB-lite"/>
    </source>
</evidence>
<protein>
    <recommendedName>
        <fullName evidence="2">N-acetyltransferase domain-containing protein</fullName>
    </recommendedName>
</protein>
<proteinExistence type="predicted"/>
<dbReference type="AlphaFoldDB" id="A0A1F7UP19"/>
<dbReference type="Proteomes" id="UP000176846">
    <property type="component" value="Unassembled WGS sequence"/>
</dbReference>
<dbReference type="PROSITE" id="PS51186">
    <property type="entry name" value="GNAT"/>
    <property type="match status" value="1"/>
</dbReference>
<reference evidence="3 4" key="1">
    <citation type="journal article" date="2016" name="Nat. Commun.">
        <title>Thousands of microbial genomes shed light on interconnected biogeochemical processes in an aquifer system.</title>
        <authorList>
            <person name="Anantharaman K."/>
            <person name="Brown C.T."/>
            <person name="Hug L.A."/>
            <person name="Sharon I."/>
            <person name="Castelle C.J."/>
            <person name="Probst A.J."/>
            <person name="Thomas B.C."/>
            <person name="Singh A."/>
            <person name="Wilkins M.J."/>
            <person name="Karaoz U."/>
            <person name="Brodie E.L."/>
            <person name="Williams K.H."/>
            <person name="Hubbard S.S."/>
            <person name="Banfield J.F."/>
        </authorList>
    </citation>
    <scope>NUCLEOTIDE SEQUENCE [LARGE SCALE GENOMIC DNA]</scope>
</reference>